<feature type="transmembrane region" description="Helical" evidence="16">
    <location>
        <begin position="344"/>
        <end position="367"/>
    </location>
</feature>
<feature type="domain" description="Glycosyltransferase 2-like" evidence="17">
    <location>
        <begin position="91"/>
        <end position="263"/>
    </location>
</feature>
<dbReference type="SUPFAM" id="SSF53448">
    <property type="entry name" value="Nucleotide-diphospho-sugar transferases"/>
    <property type="match status" value="1"/>
</dbReference>
<accession>A0A841Z684</accession>
<dbReference type="GO" id="GO:0050501">
    <property type="term" value="F:hyaluronan synthase activity"/>
    <property type="evidence" value="ECO:0007669"/>
    <property type="project" value="UniProtKB-EC"/>
</dbReference>
<evidence type="ECO:0000256" key="14">
    <source>
        <dbReference type="ARBA" id="ARBA00047709"/>
    </source>
</evidence>
<reference evidence="18 19" key="1">
    <citation type="submission" date="2020-03" db="EMBL/GenBank/DDBJ databases">
        <title>Soil Listeria distribution.</title>
        <authorList>
            <person name="Liao J."/>
            <person name="Wiedmann M."/>
        </authorList>
    </citation>
    <scope>NUCLEOTIDE SEQUENCE [LARGE SCALE GENOMIC DNA]</scope>
    <source>
        <strain evidence="18 19">FSL L7-1523</strain>
    </source>
</reference>
<dbReference type="RefSeq" id="WP_077912558.1">
    <property type="nucleotide sequence ID" value="NZ_CP011102.1"/>
</dbReference>
<evidence type="ECO:0000256" key="4">
    <source>
        <dbReference type="ARBA" id="ARBA00012207"/>
    </source>
</evidence>
<evidence type="ECO:0000256" key="9">
    <source>
        <dbReference type="ARBA" id="ARBA00023136"/>
    </source>
</evidence>
<comment type="catalytic activity">
    <reaction evidence="14">
        <text>[hyaluronan](n) + UDP-N-acetyl-alpha-D-glucosamine = N-acetyl-beta-D-glucosaminyl-(1-&gt;4)-[hyaluronan](n) + UDP + H(+)</text>
        <dbReference type="Rhea" id="RHEA:20465"/>
        <dbReference type="Rhea" id="RHEA-COMP:12583"/>
        <dbReference type="Rhea" id="RHEA-COMP:12585"/>
        <dbReference type="ChEBI" id="CHEBI:15378"/>
        <dbReference type="ChEBI" id="CHEBI:57705"/>
        <dbReference type="ChEBI" id="CHEBI:58223"/>
        <dbReference type="ChEBI" id="CHEBI:132153"/>
        <dbReference type="ChEBI" id="CHEBI:132154"/>
        <dbReference type="EC" id="2.4.1.212"/>
    </reaction>
</comment>
<keyword evidence="8" id="KW-0972">Capsule biogenesis/degradation</keyword>
<comment type="caution">
    <text evidence="18">The sequence shown here is derived from an EMBL/GenBank/DDBJ whole genome shotgun (WGS) entry which is preliminary data.</text>
</comment>
<evidence type="ECO:0000256" key="11">
    <source>
        <dbReference type="ARBA" id="ARBA00040508"/>
    </source>
</evidence>
<keyword evidence="9 16" id="KW-0472">Membrane</keyword>
<organism evidence="18 19">
    <name type="scientific">Listeria weihenstephanensis</name>
    <dbReference type="NCBI Taxonomy" id="1006155"/>
    <lineage>
        <taxon>Bacteria</taxon>
        <taxon>Bacillati</taxon>
        <taxon>Bacillota</taxon>
        <taxon>Bacilli</taxon>
        <taxon>Bacillales</taxon>
        <taxon>Listeriaceae</taxon>
        <taxon>Listeria</taxon>
    </lineage>
</organism>
<proteinExistence type="inferred from homology"/>
<feature type="transmembrane region" description="Helical" evidence="16">
    <location>
        <begin position="28"/>
        <end position="52"/>
    </location>
</feature>
<evidence type="ECO:0000256" key="15">
    <source>
        <dbReference type="ARBA" id="ARBA00048168"/>
    </source>
</evidence>
<dbReference type="PANTHER" id="PTHR22913:SF12">
    <property type="entry name" value="MANNURONAN SYNTHASE"/>
    <property type="match status" value="1"/>
</dbReference>
<evidence type="ECO:0000256" key="8">
    <source>
        <dbReference type="ARBA" id="ARBA00022903"/>
    </source>
</evidence>
<evidence type="ECO:0000313" key="18">
    <source>
        <dbReference type="EMBL" id="MBC1500805.1"/>
    </source>
</evidence>
<dbReference type="InterPro" id="IPR029044">
    <property type="entry name" value="Nucleotide-diphossugar_trans"/>
</dbReference>
<evidence type="ECO:0000256" key="6">
    <source>
        <dbReference type="ARBA" id="ARBA00022676"/>
    </source>
</evidence>
<dbReference type="GO" id="GO:0005886">
    <property type="term" value="C:plasma membrane"/>
    <property type="evidence" value="ECO:0007669"/>
    <property type="project" value="UniProtKB-SubCell"/>
</dbReference>
<evidence type="ECO:0000256" key="10">
    <source>
        <dbReference type="ARBA" id="ARBA00037408"/>
    </source>
</evidence>
<dbReference type="Gene3D" id="3.90.550.10">
    <property type="entry name" value="Spore Coat Polysaccharide Biosynthesis Protein SpsA, Chain A"/>
    <property type="match status" value="1"/>
</dbReference>
<dbReference type="GO" id="GO:0085029">
    <property type="term" value="P:extracellular matrix assembly"/>
    <property type="evidence" value="ECO:0007669"/>
    <property type="project" value="TreeGrafter"/>
</dbReference>
<sequence>MLISVGEQEKVLEKEYKYRTEETVWSRLLFLAIIAVCSGLMFYICIVVYTNWGMITSMLMAVPLLYTLLKLFLSFFYRAYQDDVGENKKVSVIVPSYNESPESITDCVHSILAQEYTVHEIIFIDDGSPNQDGYQAAKEISRYVNNNAMETVMITHRFQENQGKREAQKWGFEKATGDFVMIIDSDSYFFKTTIKEIMKPFVKDDIWGVTGHVRARNKTKNILTLYQDALYDRAFYVGRGSQSLSGDVLVCSGALTVFRRDFIIENLDDFTRTTFGKKNSIGDDRRLTNMAHAGGGRIVYQATAQCLTDVPDNPKQFLKQQTRWSKSFFVESIRAYQFAWKRPIFLFWLTCELALWLYFLISLLFHLDTLHEYFSWRFLFYQSIYIMMIGFVCNAYYARQNFWSFCLSPIYIIIHALWLIPVRIYALCTLNNAKWGTR</sequence>
<dbReference type="EMBL" id="JAARRL010000013">
    <property type="protein sequence ID" value="MBC1500805.1"/>
    <property type="molecule type" value="Genomic_DNA"/>
</dbReference>
<gene>
    <name evidence="18" type="ORF">HB943_09325</name>
</gene>
<evidence type="ECO:0000313" key="19">
    <source>
        <dbReference type="Proteomes" id="UP000564536"/>
    </source>
</evidence>
<keyword evidence="6" id="KW-0328">Glycosyltransferase</keyword>
<evidence type="ECO:0000256" key="3">
    <source>
        <dbReference type="ARBA" id="ARBA00006782"/>
    </source>
</evidence>
<comment type="function">
    <text evidence="10">Glycosaminoglycan synthesis. The hyaluronic acid capsule is involved in the pathogenicity of group A Streptococci; it may be the major virulence determinant.</text>
</comment>
<evidence type="ECO:0000256" key="12">
    <source>
        <dbReference type="ARBA" id="ARBA00042148"/>
    </source>
</evidence>
<evidence type="ECO:0000256" key="2">
    <source>
        <dbReference type="ARBA" id="ARBA00004698"/>
    </source>
</evidence>
<dbReference type="Proteomes" id="UP000564536">
    <property type="component" value="Unassembled WGS sequence"/>
</dbReference>
<comment type="subcellular location">
    <subcellularLocation>
        <location evidence="1">Cell membrane</location>
    </subcellularLocation>
</comment>
<feature type="transmembrane region" description="Helical" evidence="16">
    <location>
        <begin position="405"/>
        <end position="426"/>
    </location>
</feature>
<protein>
    <recommendedName>
        <fullName evidence="11">Hyaluronan synthase</fullName>
        <ecNumber evidence="4">2.4.1.212</ecNumber>
    </recommendedName>
    <alternativeName>
        <fullName evidence="13">Hyaluronate synthase</fullName>
    </alternativeName>
    <alternativeName>
        <fullName evidence="12">Hyaluronic acid synthase</fullName>
    </alternativeName>
</protein>
<evidence type="ECO:0000259" key="17">
    <source>
        <dbReference type="Pfam" id="PF00535"/>
    </source>
</evidence>
<dbReference type="InterPro" id="IPR001173">
    <property type="entry name" value="Glyco_trans_2-like"/>
</dbReference>
<keyword evidence="5" id="KW-1003">Cell membrane</keyword>
<evidence type="ECO:0000256" key="16">
    <source>
        <dbReference type="SAM" id="Phobius"/>
    </source>
</evidence>
<evidence type="ECO:0000256" key="5">
    <source>
        <dbReference type="ARBA" id="ARBA00022475"/>
    </source>
</evidence>
<name>A0A841Z684_9LIST</name>
<dbReference type="Pfam" id="PF00535">
    <property type="entry name" value="Glycos_transf_2"/>
    <property type="match status" value="1"/>
</dbReference>
<evidence type="ECO:0000256" key="13">
    <source>
        <dbReference type="ARBA" id="ARBA00043237"/>
    </source>
</evidence>
<comment type="similarity">
    <text evidence="3">Belongs to the NodC/HAS family.</text>
</comment>
<feature type="transmembrane region" description="Helical" evidence="16">
    <location>
        <begin position="58"/>
        <end position="80"/>
    </location>
</feature>
<feature type="transmembrane region" description="Helical" evidence="16">
    <location>
        <begin position="379"/>
        <end position="398"/>
    </location>
</feature>
<dbReference type="EC" id="2.4.1.212" evidence="4"/>
<keyword evidence="16" id="KW-0812">Transmembrane</keyword>
<keyword evidence="16" id="KW-1133">Transmembrane helix</keyword>
<dbReference type="AlphaFoldDB" id="A0A841Z684"/>
<keyword evidence="7 18" id="KW-0808">Transferase</keyword>
<dbReference type="PANTHER" id="PTHR22913">
    <property type="entry name" value="HYALURONAN SYNTHASE"/>
    <property type="match status" value="1"/>
</dbReference>
<comment type="pathway">
    <text evidence="2">Glycan biosynthesis; hyaluronan biosynthesis.</text>
</comment>
<dbReference type="GO" id="GO:0030213">
    <property type="term" value="P:hyaluronan biosynthetic process"/>
    <property type="evidence" value="ECO:0007669"/>
    <property type="project" value="TreeGrafter"/>
</dbReference>
<evidence type="ECO:0000256" key="1">
    <source>
        <dbReference type="ARBA" id="ARBA00004236"/>
    </source>
</evidence>
<evidence type="ECO:0000256" key="7">
    <source>
        <dbReference type="ARBA" id="ARBA00022679"/>
    </source>
</evidence>
<comment type="catalytic activity">
    <reaction evidence="15">
        <text>N-acetyl-beta-D-glucosaminyl-(1-&gt;4)-[hyaluronan](n) + UDP-alpha-D-glucuronate = [hyaluronan](n+1) + UDP + H(+)</text>
        <dbReference type="Rhea" id="RHEA:12528"/>
        <dbReference type="Rhea" id="RHEA-COMP:12585"/>
        <dbReference type="Rhea" id="RHEA-COMP:12587"/>
        <dbReference type="ChEBI" id="CHEBI:15378"/>
        <dbReference type="ChEBI" id="CHEBI:58052"/>
        <dbReference type="ChEBI" id="CHEBI:58223"/>
        <dbReference type="ChEBI" id="CHEBI:132153"/>
        <dbReference type="ChEBI" id="CHEBI:132154"/>
        <dbReference type="EC" id="2.4.1.212"/>
    </reaction>
</comment>